<evidence type="ECO:0000313" key="3">
    <source>
        <dbReference type="Proteomes" id="UP000191153"/>
    </source>
</evidence>
<dbReference type="AlphaFoldDB" id="A0A1T4R1M8"/>
<dbReference type="STRING" id="180163.SAMN02745174_02535"/>
<keyword evidence="1" id="KW-0732">Signal</keyword>
<organism evidence="2 3">
    <name type="scientific">Cetobacterium ceti</name>
    <dbReference type="NCBI Taxonomy" id="180163"/>
    <lineage>
        <taxon>Bacteria</taxon>
        <taxon>Fusobacteriati</taxon>
        <taxon>Fusobacteriota</taxon>
        <taxon>Fusobacteriia</taxon>
        <taxon>Fusobacteriales</taxon>
        <taxon>Fusobacteriaceae</taxon>
        <taxon>Cetobacterium</taxon>
    </lineage>
</organism>
<evidence type="ECO:0000313" key="2">
    <source>
        <dbReference type="EMBL" id="SKA09498.1"/>
    </source>
</evidence>
<reference evidence="2 3" key="1">
    <citation type="submission" date="2017-02" db="EMBL/GenBank/DDBJ databases">
        <authorList>
            <person name="Peterson S.W."/>
        </authorList>
    </citation>
    <scope>NUCLEOTIDE SEQUENCE [LARGE SCALE GENOMIC DNA]</scope>
    <source>
        <strain evidence="2 3">ATCC 700028</strain>
    </source>
</reference>
<keyword evidence="3" id="KW-1185">Reference proteome</keyword>
<name>A0A1T4R1M8_9FUSO</name>
<proteinExistence type="predicted"/>
<protein>
    <submittedName>
        <fullName evidence="2">Uncharacterized protein</fullName>
    </submittedName>
</protein>
<dbReference type="Proteomes" id="UP000191153">
    <property type="component" value="Unassembled WGS sequence"/>
</dbReference>
<evidence type="ECO:0000256" key="1">
    <source>
        <dbReference type="SAM" id="SignalP"/>
    </source>
</evidence>
<dbReference type="PROSITE" id="PS51257">
    <property type="entry name" value="PROKAR_LIPOPROTEIN"/>
    <property type="match status" value="1"/>
</dbReference>
<gene>
    <name evidence="2" type="ORF">SAMN02745174_02535</name>
</gene>
<feature type="signal peptide" evidence="1">
    <location>
        <begin position="1"/>
        <end position="25"/>
    </location>
</feature>
<accession>A0A1T4R1M8</accession>
<feature type="chain" id="PRO_5010580524" evidence="1">
    <location>
        <begin position="26"/>
        <end position="114"/>
    </location>
</feature>
<sequence>MKNKFIASILLCSLLLGGCTSSTTAVMRENQNNEIAMLQEVKRKILLRPAKTPKEMLTKKADLKMVDDQIASAIKVQQNAQNIQNQKTDNIIKSVVTGVGAVGAAAWGIHEITK</sequence>
<dbReference type="EMBL" id="FUWX01000038">
    <property type="protein sequence ID" value="SKA09498.1"/>
    <property type="molecule type" value="Genomic_DNA"/>
</dbReference>